<accession>A0A2P6TLK6</accession>
<organism evidence="5 6">
    <name type="scientific">Chlorella sorokiniana</name>
    <name type="common">Freshwater green alga</name>
    <dbReference type="NCBI Taxonomy" id="3076"/>
    <lineage>
        <taxon>Eukaryota</taxon>
        <taxon>Viridiplantae</taxon>
        <taxon>Chlorophyta</taxon>
        <taxon>core chlorophytes</taxon>
        <taxon>Trebouxiophyceae</taxon>
        <taxon>Chlorellales</taxon>
        <taxon>Chlorellaceae</taxon>
        <taxon>Chlorella clade</taxon>
        <taxon>Chlorella</taxon>
    </lineage>
</organism>
<dbReference type="OrthoDB" id="541883at2759"/>
<dbReference type="PANTHER" id="PTHR47170:SF2">
    <property type="entry name" value="MALONYL-COA:ACP TRANSACYLASE (MAT) DOMAIN-CONTAINING PROTEIN"/>
    <property type="match status" value="1"/>
</dbReference>
<dbReference type="InterPro" id="IPR016036">
    <property type="entry name" value="Malonyl_transacylase_ACP-bd"/>
</dbReference>
<dbReference type="SUPFAM" id="SSF55048">
    <property type="entry name" value="Probable ACP-binding domain of malonyl-CoA ACP transacylase"/>
    <property type="match status" value="1"/>
</dbReference>
<name>A0A2P6TLK6_CHLSO</name>
<dbReference type="SUPFAM" id="SSF52151">
    <property type="entry name" value="FabD/lysophospholipase-like"/>
    <property type="match status" value="1"/>
</dbReference>
<dbReference type="InterPro" id="IPR001227">
    <property type="entry name" value="Ac_transferase_dom_sf"/>
</dbReference>
<protein>
    <submittedName>
        <fullName evidence="5">Malonyl--acyl carrier mitochondrial</fullName>
    </submittedName>
</protein>
<evidence type="ECO:0000256" key="3">
    <source>
        <dbReference type="SAM" id="SignalP"/>
    </source>
</evidence>
<comment type="caution">
    <text evidence="5">The sequence shown here is derived from an EMBL/GenBank/DDBJ whole genome shotgun (WGS) entry which is preliminary data.</text>
</comment>
<feature type="chain" id="PRO_5015175196" evidence="3">
    <location>
        <begin position="21"/>
        <end position="833"/>
    </location>
</feature>
<dbReference type="InterPro" id="IPR016035">
    <property type="entry name" value="Acyl_Trfase/lysoPLipase"/>
</dbReference>
<dbReference type="SUPFAM" id="SSF48403">
    <property type="entry name" value="Ankyrin repeat"/>
    <property type="match status" value="1"/>
</dbReference>
<dbReference type="InterPro" id="IPR009030">
    <property type="entry name" value="Growth_fac_rcpt_cys_sf"/>
</dbReference>
<sequence length="833" mass="88969">MRAAFAALLAAALLVAGAAAQGDFCEGDGWEALTPEDVPEEVMNVTLTDFNKQYLPSEENPDDGERPLWVPCDSGELGVEVIAGCQQVAGETAVYQLRVGLNCTLTSPLPNSNVASFDVNVTMGPEGDSATFSDVSITLDEALTRNTECAVANCAGCADPSKCEACLPGFTLDDNGSCIVSVEDGSALLAVGAGATLPVPSDKSCPIGWYINGFNPYAPDGSVNCLRCTREGCTDCAWCSSPPMAQGWCWNNQQCATWNGDRFCLNGYYFKFGGCASCRITIPNCALCNACDAGMPRCINGAQYPPVPAFPPISFYSSVRLGDPEQLAKVMDTDPYFITQDNGAGAPIHFATTYKQLDMVHHLLNNGAEINQRDDKGFTPLHRAAYLAHHDGYLEIYEYLLSRGADPSIRTENYDPYLNPGRKLPVEVAIEEDGVRDKLLALEKKYAGVAKKAQPHPDIGCWWTLYDYGLETVRGWKPGYVHPYPEVLKRQRDAAEQKRAKAERRKAKAEAEAAAASAPAKPKAPPAGPIAFLFPGQGSQAVGMLKESADLPAVKKMLDTARQVLGYDLLELCNEGPKEKLDNTVYSQPALFVAGLAAVERLRSQNAAAVDGCAACAGLSLGEYSALVFGGALSFEDCLKVVKVRAESMAAAAQQGKPHGMLSVVGLSDADLEAICASVRSASPGAVCQLANFLFPQGRVVSGHTDALEEVQRQATAKGALKAVPVAVSGAFHTELMQPARDALTEVLASVTINEPRIPIYSNVTAQPFKDAAEIAALLPRQLVEAVQWEGTIRALLAAGKNQLHELGPGQQIKAMVRRIDNSAWSAFKNVST</sequence>
<gene>
    <name evidence="5" type="ORF">C2E21_6178</name>
</gene>
<dbReference type="SMART" id="SM00248">
    <property type="entry name" value="ANK"/>
    <property type="match status" value="2"/>
</dbReference>
<evidence type="ECO:0000313" key="5">
    <source>
        <dbReference type="EMBL" id="PRW45173.1"/>
    </source>
</evidence>
<keyword evidence="6" id="KW-1185">Reference proteome</keyword>
<feature type="signal peptide" evidence="3">
    <location>
        <begin position="1"/>
        <end position="20"/>
    </location>
</feature>
<dbReference type="InterPro" id="IPR052760">
    <property type="entry name" value="Mitochondrial_malonyltrans"/>
</dbReference>
<reference evidence="5 6" key="1">
    <citation type="journal article" date="2018" name="Plant J.">
        <title>Genome sequences of Chlorella sorokiniana UTEX 1602 and Micractinium conductrix SAG 241.80: implications to maltose excretion by a green alga.</title>
        <authorList>
            <person name="Arriola M.B."/>
            <person name="Velmurugan N."/>
            <person name="Zhang Y."/>
            <person name="Plunkett M.H."/>
            <person name="Hondzo H."/>
            <person name="Barney B.M."/>
        </authorList>
    </citation>
    <scope>NUCLEOTIDE SEQUENCE [LARGE SCALE GENOMIC DNA]</scope>
    <source>
        <strain evidence="6">UTEX 1602</strain>
    </source>
</reference>
<dbReference type="InterPro" id="IPR002110">
    <property type="entry name" value="Ankyrin_rpt"/>
</dbReference>
<dbReference type="GO" id="GO:0016740">
    <property type="term" value="F:transferase activity"/>
    <property type="evidence" value="ECO:0007669"/>
    <property type="project" value="InterPro"/>
</dbReference>
<dbReference type="SUPFAM" id="SSF57184">
    <property type="entry name" value="Growth factor receptor domain"/>
    <property type="match status" value="1"/>
</dbReference>
<dbReference type="AlphaFoldDB" id="A0A2P6TLK6"/>
<dbReference type="Gene3D" id="3.40.366.10">
    <property type="entry name" value="Malonyl-Coenzyme A Acyl Carrier Protein, domain 2"/>
    <property type="match status" value="1"/>
</dbReference>
<dbReference type="InterPro" id="IPR036770">
    <property type="entry name" value="Ankyrin_rpt-contain_sf"/>
</dbReference>
<dbReference type="PANTHER" id="PTHR47170">
    <property type="entry name" value="MALONYL-COA ACP TRANSACYLASE, ACP-BINDING"/>
    <property type="match status" value="1"/>
</dbReference>
<dbReference type="Pfam" id="PF12796">
    <property type="entry name" value="Ank_2"/>
    <property type="match status" value="1"/>
</dbReference>
<feature type="region of interest" description="Disordered" evidence="2">
    <location>
        <begin position="492"/>
        <end position="524"/>
    </location>
</feature>
<keyword evidence="3" id="KW-0732">Signal</keyword>
<dbReference type="InterPro" id="IPR014043">
    <property type="entry name" value="Acyl_transferase_dom"/>
</dbReference>
<keyword evidence="1" id="KW-0040">ANK repeat</keyword>
<feature type="compositionally biased region" description="Low complexity" evidence="2">
    <location>
        <begin position="512"/>
        <end position="521"/>
    </location>
</feature>
<dbReference type="EMBL" id="LHPG02000012">
    <property type="protein sequence ID" value="PRW45173.1"/>
    <property type="molecule type" value="Genomic_DNA"/>
</dbReference>
<dbReference type="Gene3D" id="1.25.40.20">
    <property type="entry name" value="Ankyrin repeat-containing domain"/>
    <property type="match status" value="1"/>
</dbReference>
<dbReference type="PROSITE" id="PS50088">
    <property type="entry name" value="ANK_REPEAT"/>
    <property type="match status" value="2"/>
</dbReference>
<feature type="repeat" description="ANK" evidence="1">
    <location>
        <begin position="343"/>
        <end position="375"/>
    </location>
</feature>
<evidence type="ECO:0000313" key="6">
    <source>
        <dbReference type="Proteomes" id="UP000239899"/>
    </source>
</evidence>
<dbReference type="Pfam" id="PF00698">
    <property type="entry name" value="Acyl_transf_1"/>
    <property type="match status" value="1"/>
</dbReference>
<feature type="repeat" description="ANK" evidence="1">
    <location>
        <begin position="376"/>
        <end position="412"/>
    </location>
</feature>
<evidence type="ECO:0000259" key="4">
    <source>
        <dbReference type="SMART" id="SM00827"/>
    </source>
</evidence>
<dbReference type="SMART" id="SM00827">
    <property type="entry name" value="PKS_AT"/>
    <property type="match status" value="1"/>
</dbReference>
<evidence type="ECO:0000256" key="1">
    <source>
        <dbReference type="PROSITE-ProRule" id="PRU00023"/>
    </source>
</evidence>
<proteinExistence type="predicted"/>
<dbReference type="Gene3D" id="3.30.70.250">
    <property type="entry name" value="Malonyl-CoA ACP transacylase, ACP-binding"/>
    <property type="match status" value="1"/>
</dbReference>
<dbReference type="Proteomes" id="UP000239899">
    <property type="component" value="Unassembled WGS sequence"/>
</dbReference>
<evidence type="ECO:0000256" key="2">
    <source>
        <dbReference type="SAM" id="MobiDB-lite"/>
    </source>
</evidence>
<dbReference type="STRING" id="3076.A0A2P6TLK6"/>
<dbReference type="PROSITE" id="PS50297">
    <property type="entry name" value="ANK_REP_REGION"/>
    <property type="match status" value="2"/>
</dbReference>
<feature type="domain" description="Malonyl-CoA:ACP transacylase (MAT)" evidence="4">
    <location>
        <begin position="533"/>
        <end position="830"/>
    </location>
</feature>